<dbReference type="OrthoDB" id="3320984at2"/>
<dbReference type="PANTHER" id="PTHR31610:SF0">
    <property type="entry name" value="SLC26A_SULP TRANSPORTER DOMAIN-CONTAINING PROTEIN"/>
    <property type="match status" value="1"/>
</dbReference>
<organism evidence="2 3">
    <name type="scientific">Providencia stuartii</name>
    <dbReference type="NCBI Taxonomy" id="588"/>
    <lineage>
        <taxon>Bacteria</taxon>
        <taxon>Pseudomonadati</taxon>
        <taxon>Pseudomonadota</taxon>
        <taxon>Gammaproteobacteria</taxon>
        <taxon>Enterobacterales</taxon>
        <taxon>Morganellaceae</taxon>
        <taxon>Providencia</taxon>
    </lineage>
</organism>
<evidence type="ECO:0000313" key="2">
    <source>
        <dbReference type="EMBL" id="OHT23036.1"/>
    </source>
</evidence>
<feature type="transmembrane region" description="Helical" evidence="1">
    <location>
        <begin position="146"/>
        <end position="164"/>
    </location>
</feature>
<dbReference type="Proteomes" id="UP000179588">
    <property type="component" value="Unassembled WGS sequence"/>
</dbReference>
<feature type="transmembrane region" description="Helical" evidence="1">
    <location>
        <begin position="112"/>
        <end position="134"/>
    </location>
</feature>
<feature type="transmembrane region" description="Helical" evidence="1">
    <location>
        <begin position="422"/>
        <end position="445"/>
    </location>
</feature>
<keyword evidence="1" id="KW-0812">Transmembrane</keyword>
<keyword evidence="1" id="KW-0472">Membrane</keyword>
<feature type="transmembrane region" description="Helical" evidence="1">
    <location>
        <begin position="21"/>
        <end position="40"/>
    </location>
</feature>
<gene>
    <name evidence="2" type="ORF">A3Q29_08940</name>
</gene>
<comment type="caution">
    <text evidence="2">The sequence shown here is derived from an EMBL/GenBank/DDBJ whole genome shotgun (WGS) entry which is preliminary data.</text>
</comment>
<evidence type="ECO:0000313" key="3">
    <source>
        <dbReference type="Proteomes" id="UP000179588"/>
    </source>
</evidence>
<feature type="transmembrane region" description="Helical" evidence="1">
    <location>
        <begin position="199"/>
        <end position="216"/>
    </location>
</feature>
<keyword evidence="3" id="KW-1185">Reference proteome</keyword>
<feature type="transmembrane region" description="Helical" evidence="1">
    <location>
        <begin position="284"/>
        <end position="307"/>
    </location>
</feature>
<feature type="transmembrane region" description="Helical" evidence="1">
    <location>
        <begin position="170"/>
        <end position="187"/>
    </location>
</feature>
<feature type="transmembrane region" description="Helical" evidence="1">
    <location>
        <begin position="372"/>
        <end position="390"/>
    </location>
</feature>
<accession>A0A1S1HNQ9</accession>
<feature type="transmembrane region" description="Helical" evidence="1">
    <location>
        <begin position="452"/>
        <end position="475"/>
    </location>
</feature>
<feature type="transmembrane region" description="Helical" evidence="1">
    <location>
        <begin position="327"/>
        <end position="360"/>
    </location>
</feature>
<feature type="transmembrane region" description="Helical" evidence="1">
    <location>
        <begin position="46"/>
        <end position="67"/>
    </location>
</feature>
<reference evidence="2 3" key="1">
    <citation type="submission" date="2016-03" db="EMBL/GenBank/DDBJ databases">
        <title>Genome sequence of Providencia stuartii strain, isolated from the salivary glands of larval Lucilia sericata.</title>
        <authorList>
            <person name="Yuan Y."/>
            <person name="Zhang Y."/>
            <person name="Fu S."/>
            <person name="Crippen T.L."/>
            <person name="Visi D."/>
            <person name="Benbow M.E."/>
            <person name="Allen M."/>
            <person name="Tomberlin J.K."/>
            <person name="Sze S.-H."/>
            <person name="Tarone A.M."/>
        </authorList>
    </citation>
    <scope>NUCLEOTIDE SEQUENCE [LARGE SCALE GENOMIC DNA]</scope>
    <source>
        <strain evidence="2 3">Crippen</strain>
    </source>
</reference>
<dbReference type="RefSeq" id="WP_070929543.1">
    <property type="nucleotide sequence ID" value="NZ_VAUE01000024.1"/>
</dbReference>
<proteinExistence type="predicted"/>
<feature type="transmembrane region" description="Helical" evidence="1">
    <location>
        <begin position="481"/>
        <end position="499"/>
    </location>
</feature>
<protein>
    <submittedName>
        <fullName evidence="2">Xanthine permease</fullName>
    </submittedName>
</protein>
<dbReference type="EMBL" id="LVIE01000201">
    <property type="protein sequence ID" value="OHT23036.1"/>
    <property type="molecule type" value="Genomic_DNA"/>
</dbReference>
<dbReference type="PANTHER" id="PTHR31610">
    <property type="entry name" value="SLR0360 PROTEIN"/>
    <property type="match status" value="1"/>
</dbReference>
<evidence type="ECO:0000256" key="1">
    <source>
        <dbReference type="SAM" id="Phobius"/>
    </source>
</evidence>
<dbReference type="AlphaFoldDB" id="A0A1S1HNQ9"/>
<feature type="transmembrane region" description="Helical" evidence="1">
    <location>
        <begin position="88"/>
        <end position="106"/>
    </location>
</feature>
<sequence length="523" mass="56136">MSIMKLKWKRGDWAAYFGLMTNNLTNLLTMMGLLIFVVGIPKEIVYGRIAPAFGFAVLLASISYAYFGQQLAKQTGRDDVTALPSGPSAPSIFTVTFLVIMPVYQTTQNAEFAIQIALVWCFVESMILVGGSFLGETIRKMIPRTVLLSCLSGLGLLLLAMNPMLQAFEAPTVSFIVLLLIFINWFGKKPIFARIPTGLLLLIAGTALAWISGLQSPEAIKSSMSSFGFNPPGIHIDSFLQGLPHALPYLASAVPLGLANYIFDLENIESAHAAGDEYNTRKVMLANGLSSTVGCFMGNPFPVTVYVGHAGWKAMGASIGYTLASGITMFIVPLFGLGAFMLAIIPMTAIVPILVFIGVVTANQVVRETPKIEVPVIFICLFPWIANWALTMMNSMMGAAGTSAAQIGTDVLLSKGVYYQGLVHLGNGAPLASMLWGCIAIFAILNQPLRGAIAAAVGALLVFFGIIHSPMVGIAQGSALMFVYAYLMMAGLFVMKYFLDKGKTVEQQQSEKAEKAEKISKSA</sequence>
<name>A0A1S1HNQ9_PROST</name>
<keyword evidence="1" id="KW-1133">Transmembrane helix</keyword>